<dbReference type="EMBL" id="LVVM01002853">
    <property type="protein sequence ID" value="OJA15808.1"/>
    <property type="molecule type" value="Genomic_DNA"/>
</dbReference>
<name>A0A1J8QQV0_9AGAM</name>
<proteinExistence type="predicted"/>
<evidence type="ECO:0000313" key="3">
    <source>
        <dbReference type="Proteomes" id="UP000183567"/>
    </source>
</evidence>
<dbReference type="STRING" id="180088.A0A1J8QQV0"/>
<reference evidence="2 3" key="1">
    <citation type="submission" date="2016-03" db="EMBL/GenBank/DDBJ databases">
        <title>Comparative genomics of the ectomycorrhizal sister species Rhizopogon vinicolor and Rhizopogon vesiculosus (Basidiomycota: Boletales) reveals a divergence of the mating type B locus.</title>
        <authorList>
            <person name="Mujic A.B."/>
            <person name="Kuo A."/>
            <person name="Tritt A."/>
            <person name="Lipzen A."/>
            <person name="Chen C."/>
            <person name="Johnson J."/>
            <person name="Sharma A."/>
            <person name="Barry K."/>
            <person name="Grigoriev I.V."/>
            <person name="Spatafora J.W."/>
        </authorList>
    </citation>
    <scope>NUCLEOTIDE SEQUENCE [LARGE SCALE GENOMIC DNA]</scope>
    <source>
        <strain evidence="2 3">AM-OR11-056</strain>
    </source>
</reference>
<evidence type="ECO:0000313" key="2">
    <source>
        <dbReference type="EMBL" id="OJA15808.1"/>
    </source>
</evidence>
<feature type="transmembrane region" description="Helical" evidence="1">
    <location>
        <begin position="6"/>
        <end position="28"/>
    </location>
</feature>
<keyword evidence="1" id="KW-1133">Transmembrane helix</keyword>
<organism evidence="2 3">
    <name type="scientific">Rhizopogon vesiculosus</name>
    <dbReference type="NCBI Taxonomy" id="180088"/>
    <lineage>
        <taxon>Eukaryota</taxon>
        <taxon>Fungi</taxon>
        <taxon>Dikarya</taxon>
        <taxon>Basidiomycota</taxon>
        <taxon>Agaricomycotina</taxon>
        <taxon>Agaricomycetes</taxon>
        <taxon>Agaricomycetidae</taxon>
        <taxon>Boletales</taxon>
        <taxon>Suillineae</taxon>
        <taxon>Rhizopogonaceae</taxon>
        <taxon>Rhizopogon</taxon>
    </lineage>
</organism>
<sequence length="68" mass="7850">MDCSHFSWQFWSTSIVGAVIQIVGILFLQETYAPVLLERKAEHICRSMSVEDAPYRKVRTVFETQGRS</sequence>
<keyword evidence="1" id="KW-0812">Transmembrane</keyword>
<evidence type="ECO:0000256" key="1">
    <source>
        <dbReference type="SAM" id="Phobius"/>
    </source>
</evidence>
<protein>
    <submittedName>
        <fullName evidence="2">Uncharacterized protein</fullName>
    </submittedName>
</protein>
<dbReference type="OrthoDB" id="2712335at2759"/>
<accession>A0A1J8QQV0</accession>
<keyword evidence="1" id="KW-0472">Membrane</keyword>
<gene>
    <name evidence="2" type="ORF">AZE42_10889</name>
</gene>
<comment type="caution">
    <text evidence="2">The sequence shown here is derived from an EMBL/GenBank/DDBJ whole genome shotgun (WGS) entry which is preliminary data.</text>
</comment>
<dbReference type="Proteomes" id="UP000183567">
    <property type="component" value="Unassembled WGS sequence"/>
</dbReference>
<dbReference type="AlphaFoldDB" id="A0A1J8QQV0"/>
<keyword evidence="3" id="KW-1185">Reference proteome</keyword>